<accession>A0ABM8G444</accession>
<proteinExistence type="predicted"/>
<sequence length="286" mass="31719">MDYLRRYAPIGCRDWTTVDLLLSLGIPAFFSGCITTTVNTVFPELEQRPEPATVYVDVHHSEVPEGVEHVRQSYRAVKDKSFIENMNDAVDLLEGYRTRYTRAVTSRLHCYLPTTSLGLDVQFEPKSDADVRFSGLLRLSPTDFDAMRSRMRERLQPALTAIFEGRPEEEVYAIWSETVAQEVDAARARHTAQVPEAELPVTGREMAASATYEPALGDEDPDAVSVVLTPTDEELPLVGHVLRSAARATSKPLHAWVVTDSSDQVPVVEEFGSPWCAPPACRASPG</sequence>
<dbReference type="RefSeq" id="WP_286217265.1">
    <property type="nucleotide sequence ID" value="NZ_AP027729.1"/>
</dbReference>
<dbReference type="PROSITE" id="PS51257">
    <property type="entry name" value="PROKAR_LIPOPROTEIN"/>
    <property type="match status" value="1"/>
</dbReference>
<gene>
    <name evidence="1" type="ORF">GCM10025865_21650</name>
</gene>
<reference evidence="2" key="1">
    <citation type="journal article" date="2019" name="Int. J. Syst. Evol. Microbiol.">
        <title>The Global Catalogue of Microorganisms (GCM) 10K type strain sequencing project: providing services to taxonomists for standard genome sequencing and annotation.</title>
        <authorList>
            <consortium name="The Broad Institute Genomics Platform"/>
            <consortium name="The Broad Institute Genome Sequencing Center for Infectious Disease"/>
            <person name="Wu L."/>
            <person name="Ma J."/>
        </authorList>
    </citation>
    <scope>NUCLEOTIDE SEQUENCE [LARGE SCALE GENOMIC DNA]</scope>
    <source>
        <strain evidence="2">NBRC 108565</strain>
    </source>
</reference>
<protein>
    <submittedName>
        <fullName evidence="1">Uncharacterized protein</fullName>
    </submittedName>
</protein>
<evidence type="ECO:0000313" key="2">
    <source>
        <dbReference type="Proteomes" id="UP001321475"/>
    </source>
</evidence>
<dbReference type="Proteomes" id="UP001321475">
    <property type="component" value="Chromosome"/>
</dbReference>
<keyword evidence="2" id="KW-1185">Reference proteome</keyword>
<dbReference type="EMBL" id="AP027729">
    <property type="protein sequence ID" value="BDZ42866.1"/>
    <property type="molecule type" value="Genomic_DNA"/>
</dbReference>
<name>A0ABM8G444_9CELL</name>
<organism evidence="1 2">
    <name type="scientific">Paraoerskovia sediminicola</name>
    <dbReference type="NCBI Taxonomy" id="1138587"/>
    <lineage>
        <taxon>Bacteria</taxon>
        <taxon>Bacillati</taxon>
        <taxon>Actinomycetota</taxon>
        <taxon>Actinomycetes</taxon>
        <taxon>Micrococcales</taxon>
        <taxon>Cellulomonadaceae</taxon>
        <taxon>Paraoerskovia</taxon>
    </lineage>
</organism>
<evidence type="ECO:0000313" key="1">
    <source>
        <dbReference type="EMBL" id="BDZ42866.1"/>
    </source>
</evidence>